<proteinExistence type="predicted"/>
<reference evidence="1 2" key="1">
    <citation type="submission" date="2023-09" db="EMBL/GenBank/DDBJ databases">
        <title>Nesidiocoris tenuis whole genome shotgun sequence.</title>
        <authorList>
            <person name="Shibata T."/>
            <person name="Shimoda M."/>
            <person name="Kobayashi T."/>
            <person name="Uehara T."/>
        </authorList>
    </citation>
    <scope>NUCLEOTIDE SEQUENCE [LARGE SCALE GENOMIC DNA]</scope>
    <source>
        <strain evidence="1 2">Japan</strain>
    </source>
</reference>
<evidence type="ECO:0000313" key="2">
    <source>
        <dbReference type="Proteomes" id="UP001307889"/>
    </source>
</evidence>
<protein>
    <submittedName>
        <fullName evidence="1">Uncharacterized protein</fullName>
    </submittedName>
</protein>
<name>A0ABN7B0I1_9HEMI</name>
<dbReference type="Proteomes" id="UP001307889">
    <property type="component" value="Chromosome 8"/>
</dbReference>
<gene>
    <name evidence="1" type="ORF">NTJ_10762</name>
</gene>
<accession>A0ABN7B0I1</accession>
<keyword evidence="2" id="KW-1185">Reference proteome</keyword>
<dbReference type="EMBL" id="AP028916">
    <property type="protein sequence ID" value="BES97947.1"/>
    <property type="molecule type" value="Genomic_DNA"/>
</dbReference>
<organism evidence="1 2">
    <name type="scientific">Nesidiocoris tenuis</name>
    <dbReference type="NCBI Taxonomy" id="355587"/>
    <lineage>
        <taxon>Eukaryota</taxon>
        <taxon>Metazoa</taxon>
        <taxon>Ecdysozoa</taxon>
        <taxon>Arthropoda</taxon>
        <taxon>Hexapoda</taxon>
        <taxon>Insecta</taxon>
        <taxon>Pterygota</taxon>
        <taxon>Neoptera</taxon>
        <taxon>Paraneoptera</taxon>
        <taxon>Hemiptera</taxon>
        <taxon>Heteroptera</taxon>
        <taxon>Panheteroptera</taxon>
        <taxon>Cimicomorpha</taxon>
        <taxon>Miridae</taxon>
        <taxon>Dicyphina</taxon>
        <taxon>Nesidiocoris</taxon>
    </lineage>
</organism>
<evidence type="ECO:0000313" key="1">
    <source>
        <dbReference type="EMBL" id="BES97947.1"/>
    </source>
</evidence>
<sequence>MNASSSSSSQRQTFMLQISEGLHSGCHSSADWAWAPGVGYDLQIWVHALYLKSKSPCVPARDKNPTTYPRHLLKWEDPSTSFPLYVPESEAVRICRFPIVTGRTASSYPILPDYYRFTITLNPIIIP</sequence>